<evidence type="ECO:0000256" key="5">
    <source>
        <dbReference type="ARBA" id="ARBA00022622"/>
    </source>
</evidence>
<evidence type="ECO:0000256" key="1">
    <source>
        <dbReference type="ARBA" id="ARBA00004589"/>
    </source>
</evidence>
<evidence type="ECO:0000256" key="4">
    <source>
        <dbReference type="ARBA" id="ARBA00022525"/>
    </source>
</evidence>
<dbReference type="Proteomes" id="UP000236621">
    <property type="component" value="Unassembled WGS sequence"/>
</dbReference>
<dbReference type="GO" id="GO:0098552">
    <property type="term" value="C:side of membrane"/>
    <property type="evidence" value="ECO:0007669"/>
    <property type="project" value="UniProtKB-KW"/>
</dbReference>
<keyword evidence="6 10" id="KW-0732">Signal</keyword>
<accession>A0A2K3QN76</accession>
<keyword evidence="5" id="KW-0336">GPI-anchor</keyword>
<feature type="compositionally biased region" description="Low complexity" evidence="9">
    <location>
        <begin position="257"/>
        <end position="268"/>
    </location>
</feature>
<dbReference type="InterPro" id="IPR008427">
    <property type="entry name" value="Extracellular_membr_CFEM_dom"/>
</dbReference>
<comment type="similarity">
    <text evidence="3">Belongs to the RBT5 family.</text>
</comment>
<feature type="domain" description="CFEM" evidence="11">
    <location>
        <begin position="414"/>
        <end position="478"/>
    </location>
</feature>
<feature type="region of interest" description="Disordered" evidence="9">
    <location>
        <begin position="211"/>
        <end position="269"/>
    </location>
</feature>
<evidence type="ECO:0000256" key="6">
    <source>
        <dbReference type="ARBA" id="ARBA00022729"/>
    </source>
</evidence>
<dbReference type="AlphaFoldDB" id="A0A2K3QN76"/>
<evidence type="ECO:0000313" key="13">
    <source>
        <dbReference type="Proteomes" id="UP000236621"/>
    </source>
</evidence>
<keyword evidence="13" id="KW-1185">Reference proteome</keyword>
<evidence type="ECO:0000256" key="10">
    <source>
        <dbReference type="SAM" id="SignalP"/>
    </source>
</evidence>
<name>A0A2K3QN76_9HYPO</name>
<keyword evidence="5" id="KW-0472">Membrane</keyword>
<comment type="caution">
    <text evidence="12">The sequence shown here is derived from an EMBL/GenBank/DDBJ whole genome shotgun (WGS) entry which is preliminary data.</text>
</comment>
<keyword evidence="4" id="KW-0964">Secreted</keyword>
<keyword evidence="5" id="KW-0325">Glycoprotein</keyword>
<keyword evidence="8" id="KW-0449">Lipoprotein</keyword>
<evidence type="ECO:0000313" key="12">
    <source>
        <dbReference type="EMBL" id="PNY28992.1"/>
    </source>
</evidence>
<protein>
    <recommendedName>
        <fullName evidence="11">CFEM domain-containing protein</fullName>
    </recommendedName>
</protein>
<dbReference type="EMBL" id="NRSZ01000174">
    <property type="protein sequence ID" value="PNY28992.1"/>
    <property type="molecule type" value="Genomic_DNA"/>
</dbReference>
<comment type="subcellular location">
    <subcellularLocation>
        <location evidence="1">Membrane</location>
        <topology evidence="1">Lipid-anchor</topology>
        <topology evidence="1">GPI-anchor</topology>
    </subcellularLocation>
    <subcellularLocation>
        <location evidence="2">Secreted</location>
    </subcellularLocation>
</comment>
<dbReference type="Pfam" id="PF05730">
    <property type="entry name" value="CFEM"/>
    <property type="match status" value="1"/>
</dbReference>
<evidence type="ECO:0000259" key="11">
    <source>
        <dbReference type="Pfam" id="PF05730"/>
    </source>
</evidence>
<evidence type="ECO:0000256" key="2">
    <source>
        <dbReference type="ARBA" id="ARBA00004613"/>
    </source>
</evidence>
<feature type="compositionally biased region" description="Polar residues" evidence="9">
    <location>
        <begin position="217"/>
        <end position="253"/>
    </location>
</feature>
<keyword evidence="7" id="KW-1015">Disulfide bond</keyword>
<evidence type="ECO:0000256" key="7">
    <source>
        <dbReference type="ARBA" id="ARBA00023157"/>
    </source>
</evidence>
<feature type="signal peptide" evidence="10">
    <location>
        <begin position="1"/>
        <end position="19"/>
    </location>
</feature>
<organism evidence="12 13">
    <name type="scientific">Tolypocladium capitatum</name>
    <dbReference type="NCBI Taxonomy" id="45235"/>
    <lineage>
        <taxon>Eukaryota</taxon>
        <taxon>Fungi</taxon>
        <taxon>Dikarya</taxon>
        <taxon>Ascomycota</taxon>
        <taxon>Pezizomycotina</taxon>
        <taxon>Sordariomycetes</taxon>
        <taxon>Hypocreomycetidae</taxon>
        <taxon>Hypocreales</taxon>
        <taxon>Ophiocordycipitaceae</taxon>
        <taxon>Tolypocladium</taxon>
    </lineage>
</organism>
<dbReference type="OrthoDB" id="5431405at2759"/>
<gene>
    <name evidence="12" type="ORF">TCAP_01089</name>
</gene>
<reference evidence="12 13" key="1">
    <citation type="submission" date="2017-08" db="EMBL/GenBank/DDBJ databases">
        <title>Harnessing the power of phylogenomics to disentangle the directionality and signatures of interkingdom host jumping in the parasitic fungal genus Tolypocladium.</title>
        <authorList>
            <person name="Quandt C.A."/>
            <person name="Patterson W."/>
            <person name="Spatafora J.W."/>
        </authorList>
    </citation>
    <scope>NUCLEOTIDE SEQUENCE [LARGE SCALE GENOMIC DNA]</scope>
    <source>
        <strain evidence="12 13">CBS 113982</strain>
    </source>
</reference>
<dbReference type="GO" id="GO:0005576">
    <property type="term" value="C:extracellular region"/>
    <property type="evidence" value="ECO:0007669"/>
    <property type="project" value="UniProtKB-SubCell"/>
</dbReference>
<evidence type="ECO:0000256" key="8">
    <source>
        <dbReference type="ARBA" id="ARBA00023288"/>
    </source>
</evidence>
<evidence type="ECO:0000256" key="9">
    <source>
        <dbReference type="SAM" id="MobiDB-lite"/>
    </source>
</evidence>
<dbReference type="STRING" id="45235.A0A2K3QN76"/>
<proteinExistence type="inferred from homology"/>
<evidence type="ECO:0000256" key="3">
    <source>
        <dbReference type="ARBA" id="ARBA00010031"/>
    </source>
</evidence>
<feature type="chain" id="PRO_5014353190" description="CFEM domain-containing protein" evidence="10">
    <location>
        <begin position="20"/>
        <end position="670"/>
    </location>
</feature>
<sequence length="670" mass="67610">MKSTLVLLAAAAGVGQATAALFGAVGVDAAVHLDLGFLAASPYTCPGNIENQCSAKQEAGWDWSDLAVGKVDVYRGFDFDGWTCEDSLSKRGKLRGRNSGLDKVIAGSCGPDVATAPSISCGAGAAVDAFSIGSMHVSVEFDTRMEFHYEMADGHVCKTSQDCYKAGTTVTNTQCGGAKKVSFVYPKQPDQAKDSCNIAIHNINWDCSKNKPGPFTSIGQQTTSAKQTAPGQSAPGQQSTPVQGAPGQQTTPVLSAPGQQTTPGKPTPILSTLVQQTTPGIPTVILSAPIQQTTASNQTAPVQTAPVPVTVSRATTIVTTYQTTSTVFATSVHTITSCAPEITNCPARASGGTAVVTVTIPVSTTICPVTETMTMTGPAPVGGAPGTSQRTKPSTILLGGGQGSSAPAAPQPTGCPSVVPQCLNTFLHLTKGCKNNMDAACYCSSKDFVDSVFSCLYAHGQTGNVIAVAVSYFQGICAPMIPQNPVIATGAASITSIITVTGTPYVTAVPHTAITVTTTVTEPCVTRGTTIPGSSTTKVISTAVTVPQITLTMGYTATGTPAPTTPAYSPPAQSLGTSVVIVAPSYSVPANSPSTSTLVIVPPAYSDSAPSPVYSSIVPTPAIPPPALFNGTGGGLAPNATGPFPVIAGAGRTGAGLGLVLAAVAAAVAL</sequence>